<evidence type="ECO:0000313" key="2">
    <source>
        <dbReference type="Proteomes" id="UP000032142"/>
    </source>
</evidence>
<proteinExistence type="predicted"/>
<evidence type="ECO:0000313" key="1">
    <source>
        <dbReference type="EMBL" id="KHG29665.1"/>
    </source>
</evidence>
<gene>
    <name evidence="1" type="ORF">F383_07841</name>
</gene>
<sequence length="120" mass="13460">MLSFKIIFALCFKKKKNNEEESSERGPGVSFRSATVPLSRDLYALTRPVNATTYGGRKLESFLFPTRTKSVFMRMVASTLALIRAPSTARFRTRVMALMGATGTTRFEKPRRLGVMGTGW</sequence>
<protein>
    <submittedName>
        <fullName evidence="1">tRNA-specific 2-thiouridylase mnmA</fullName>
    </submittedName>
</protein>
<dbReference type="EMBL" id="KN451151">
    <property type="protein sequence ID" value="KHG29665.1"/>
    <property type="molecule type" value="Genomic_DNA"/>
</dbReference>
<dbReference type="Proteomes" id="UP000032142">
    <property type="component" value="Unassembled WGS sequence"/>
</dbReference>
<accession>A0A0B0PXB1</accession>
<name>A0A0B0PXB1_GOSAR</name>
<keyword evidence="2" id="KW-1185">Reference proteome</keyword>
<organism evidence="1 2">
    <name type="scientific">Gossypium arboreum</name>
    <name type="common">Tree cotton</name>
    <name type="synonym">Gossypium nanking</name>
    <dbReference type="NCBI Taxonomy" id="29729"/>
    <lineage>
        <taxon>Eukaryota</taxon>
        <taxon>Viridiplantae</taxon>
        <taxon>Streptophyta</taxon>
        <taxon>Embryophyta</taxon>
        <taxon>Tracheophyta</taxon>
        <taxon>Spermatophyta</taxon>
        <taxon>Magnoliopsida</taxon>
        <taxon>eudicotyledons</taxon>
        <taxon>Gunneridae</taxon>
        <taxon>Pentapetalae</taxon>
        <taxon>rosids</taxon>
        <taxon>malvids</taxon>
        <taxon>Malvales</taxon>
        <taxon>Malvaceae</taxon>
        <taxon>Malvoideae</taxon>
        <taxon>Gossypium</taxon>
    </lineage>
</organism>
<reference evidence="2" key="1">
    <citation type="submission" date="2014-09" db="EMBL/GenBank/DDBJ databases">
        <authorList>
            <person name="Mudge J."/>
            <person name="Ramaraj T."/>
            <person name="Lindquist I.E."/>
            <person name="Bharti A.K."/>
            <person name="Sundararajan A."/>
            <person name="Cameron C.T."/>
            <person name="Woodward J.E."/>
            <person name="May G.D."/>
            <person name="Brubaker C."/>
            <person name="Broadhvest J."/>
            <person name="Wilkins T.A."/>
        </authorList>
    </citation>
    <scope>NUCLEOTIDE SEQUENCE</scope>
    <source>
        <strain evidence="2">cv. AKA8401</strain>
    </source>
</reference>
<dbReference type="AlphaFoldDB" id="A0A0B0PXB1"/>